<accession>A0ABS3C8Q7</accession>
<gene>
    <name evidence="1" type="ORF">J0A68_21150</name>
</gene>
<dbReference type="SUPFAM" id="SSF56059">
    <property type="entry name" value="Glutathione synthetase ATP-binding domain-like"/>
    <property type="match status" value="1"/>
</dbReference>
<dbReference type="Gene3D" id="3.30.470.20">
    <property type="entry name" value="ATP-grasp fold, B domain"/>
    <property type="match status" value="1"/>
</dbReference>
<evidence type="ECO:0000313" key="1">
    <source>
        <dbReference type="EMBL" id="MBN7813477.1"/>
    </source>
</evidence>
<evidence type="ECO:0000313" key="2">
    <source>
        <dbReference type="Proteomes" id="UP000664317"/>
    </source>
</evidence>
<name>A0ABS3C8Q7_9BACT</name>
<evidence type="ECO:0008006" key="3">
    <source>
        <dbReference type="Google" id="ProtNLM"/>
    </source>
</evidence>
<sequence length="452" mass="49960">MLAVIATSYSLTHLGVLIRGEMPGKVVAMPTSEVYSDPDLAWQLLRLPKHHLDSGIQAQLYTGPEDTLLLFRPHVTSGFLHSLSESLRANASIWKRLTGLQILPKQVMVACDSFDEDCQSNIENIRLIKGTLLEASVSTAAESGQSLLGFVYSSGFHRQLGGTIPLSPDLDLIAKQTDLLMDKNLAMALLAQAGFPVAKTHPFARDTFSPSQLDSLDDGKYVFKPAGGAAGLGLFPKGTKGAVLATIKGHLQKLELDGTLPQKFQLQEHLSGPVWGAMGLILPEKKWKVLQVHRQEIDAQGRFTGGRWCEPYQAQRMEFAEKLFAKLASLDKLGYLGLIELDLIGEKIIEVNPRITASSPICHLLSLEKKLQSHIGNSFRIRQLDINTQVQFPRQADKLKLAEQLIQETHNQSGTLILPQGINPIGLSRVVIVNDREDSRYQQQFLAELRRL</sequence>
<dbReference type="RefSeq" id="WP_206580253.1">
    <property type="nucleotide sequence ID" value="NZ_JAFKCT010000014.1"/>
</dbReference>
<keyword evidence="2" id="KW-1185">Reference proteome</keyword>
<dbReference type="Proteomes" id="UP000664317">
    <property type="component" value="Unassembled WGS sequence"/>
</dbReference>
<protein>
    <recommendedName>
        <fullName evidence="3">ATP-grasp domain-containing protein</fullName>
    </recommendedName>
</protein>
<proteinExistence type="predicted"/>
<comment type="caution">
    <text evidence="1">The sequence shown here is derived from an EMBL/GenBank/DDBJ whole genome shotgun (WGS) entry which is preliminary data.</text>
</comment>
<reference evidence="1 2" key="1">
    <citation type="submission" date="2021-03" db="EMBL/GenBank/DDBJ databases">
        <title>novel species isolated from a fishpond in China.</title>
        <authorList>
            <person name="Lu H."/>
            <person name="Cai Z."/>
        </authorList>
    </citation>
    <scope>NUCLEOTIDE SEQUENCE [LARGE SCALE GENOMIC DNA]</scope>
    <source>
        <strain evidence="1 2">H41</strain>
    </source>
</reference>
<organism evidence="1 2">
    <name type="scientific">Algoriphagus oliviformis</name>
    <dbReference type="NCBI Taxonomy" id="2811231"/>
    <lineage>
        <taxon>Bacteria</taxon>
        <taxon>Pseudomonadati</taxon>
        <taxon>Bacteroidota</taxon>
        <taxon>Cytophagia</taxon>
        <taxon>Cytophagales</taxon>
        <taxon>Cyclobacteriaceae</taxon>
        <taxon>Algoriphagus</taxon>
    </lineage>
</organism>
<dbReference type="EMBL" id="JAFKCT010000014">
    <property type="protein sequence ID" value="MBN7813477.1"/>
    <property type="molecule type" value="Genomic_DNA"/>
</dbReference>